<evidence type="ECO:0000256" key="3">
    <source>
        <dbReference type="ARBA" id="ARBA00023709"/>
    </source>
</evidence>
<dbReference type="PANTHER" id="PTHR11941:SF54">
    <property type="entry name" value="ENOYL-COA HYDRATASE, MITOCHONDRIAL"/>
    <property type="match status" value="1"/>
</dbReference>
<accession>A0A4R2R3J5</accession>
<gene>
    <name evidence="6" type="ORF">EV191_101377</name>
</gene>
<dbReference type="InterPro" id="IPR018376">
    <property type="entry name" value="Enoyl-CoA_hyd/isom_CS"/>
</dbReference>
<name>A0A4R2R3J5_9PSEU</name>
<evidence type="ECO:0000256" key="2">
    <source>
        <dbReference type="ARBA" id="ARBA00023239"/>
    </source>
</evidence>
<evidence type="ECO:0000256" key="5">
    <source>
        <dbReference type="RuleBase" id="RU003707"/>
    </source>
</evidence>
<organism evidence="6 7">
    <name type="scientific">Tamaricihabitans halophyticus</name>
    <dbReference type="NCBI Taxonomy" id="1262583"/>
    <lineage>
        <taxon>Bacteria</taxon>
        <taxon>Bacillati</taxon>
        <taxon>Actinomycetota</taxon>
        <taxon>Actinomycetes</taxon>
        <taxon>Pseudonocardiales</taxon>
        <taxon>Pseudonocardiaceae</taxon>
        <taxon>Tamaricihabitans</taxon>
    </lineage>
</organism>
<dbReference type="Proteomes" id="UP000294911">
    <property type="component" value="Unassembled WGS sequence"/>
</dbReference>
<dbReference type="Gene3D" id="3.90.226.10">
    <property type="entry name" value="2-enoyl-CoA Hydratase, Chain A, domain 1"/>
    <property type="match status" value="1"/>
</dbReference>
<dbReference type="SUPFAM" id="SSF52096">
    <property type="entry name" value="ClpP/crotonase"/>
    <property type="match status" value="1"/>
</dbReference>
<comment type="similarity">
    <text evidence="1 5">Belongs to the enoyl-CoA hydratase/isomerase family.</text>
</comment>
<sequence>MTTGSGLTVEVRDRIARIQLDRPARLNAIDSTTMRDLVQAFDSLGRDESVWAILLTGAGDRAFSSGIDLHEVNEENQAERLAAMPMGGVQRNMFEVVLECPKPVVAGINGVAAGAGCELALAADVRIAAEHARIGLPEAKRGMGANFGCQLLPRLIPRGLAFEMLYTGELISAEQALHWGLLNRVVPSESLTEEALAMCERIVANAPITVQRYKAMISKGGELPIASALRLNVGPNPYTSADRAEGVAAFVEKRQPRWQGR</sequence>
<dbReference type="Pfam" id="PF00378">
    <property type="entry name" value="ECH_1"/>
    <property type="match status" value="1"/>
</dbReference>
<proteinExistence type="inferred from homology"/>
<comment type="caution">
    <text evidence="6">The sequence shown here is derived from an EMBL/GenBank/DDBJ whole genome shotgun (WGS) entry which is preliminary data.</text>
</comment>
<dbReference type="PANTHER" id="PTHR11941">
    <property type="entry name" value="ENOYL-COA HYDRATASE-RELATED"/>
    <property type="match status" value="1"/>
</dbReference>
<keyword evidence="7" id="KW-1185">Reference proteome</keyword>
<keyword evidence="2" id="KW-0456">Lyase</keyword>
<evidence type="ECO:0000256" key="4">
    <source>
        <dbReference type="ARBA" id="ARBA00023717"/>
    </source>
</evidence>
<dbReference type="EMBL" id="SLXQ01000001">
    <property type="protein sequence ID" value="TCP56434.1"/>
    <property type="molecule type" value="Genomic_DNA"/>
</dbReference>
<evidence type="ECO:0000313" key="7">
    <source>
        <dbReference type="Proteomes" id="UP000294911"/>
    </source>
</evidence>
<comment type="catalytic activity">
    <reaction evidence="3">
        <text>a (3S)-3-hydroxyacyl-CoA = a (2E)-enoyl-CoA + H2O</text>
        <dbReference type="Rhea" id="RHEA:16105"/>
        <dbReference type="ChEBI" id="CHEBI:15377"/>
        <dbReference type="ChEBI" id="CHEBI:57318"/>
        <dbReference type="ChEBI" id="CHEBI:58856"/>
        <dbReference type="EC" id="4.2.1.17"/>
    </reaction>
</comment>
<dbReference type="InterPro" id="IPR001753">
    <property type="entry name" value="Enoyl-CoA_hydra/iso"/>
</dbReference>
<dbReference type="GO" id="GO:0004300">
    <property type="term" value="F:enoyl-CoA hydratase activity"/>
    <property type="evidence" value="ECO:0007669"/>
    <property type="project" value="UniProtKB-EC"/>
</dbReference>
<protein>
    <submittedName>
        <fullName evidence="6">Enoyl-CoA hydratase</fullName>
    </submittedName>
</protein>
<dbReference type="InterPro" id="IPR029045">
    <property type="entry name" value="ClpP/crotonase-like_dom_sf"/>
</dbReference>
<evidence type="ECO:0000256" key="1">
    <source>
        <dbReference type="ARBA" id="ARBA00005254"/>
    </source>
</evidence>
<dbReference type="InterPro" id="IPR014748">
    <property type="entry name" value="Enoyl-CoA_hydra_C"/>
</dbReference>
<evidence type="ECO:0000313" key="6">
    <source>
        <dbReference type="EMBL" id="TCP56434.1"/>
    </source>
</evidence>
<dbReference type="AlphaFoldDB" id="A0A4R2R3J5"/>
<dbReference type="GO" id="GO:0006635">
    <property type="term" value="P:fatty acid beta-oxidation"/>
    <property type="evidence" value="ECO:0007669"/>
    <property type="project" value="TreeGrafter"/>
</dbReference>
<dbReference type="Gene3D" id="1.10.12.10">
    <property type="entry name" value="Lyase 2-enoyl-coa Hydratase, Chain A, domain 2"/>
    <property type="match status" value="1"/>
</dbReference>
<reference evidence="6 7" key="1">
    <citation type="submission" date="2019-03" db="EMBL/GenBank/DDBJ databases">
        <title>Genomic Encyclopedia of Type Strains, Phase IV (KMG-IV): sequencing the most valuable type-strain genomes for metagenomic binning, comparative biology and taxonomic classification.</title>
        <authorList>
            <person name="Goeker M."/>
        </authorList>
    </citation>
    <scope>NUCLEOTIDE SEQUENCE [LARGE SCALE GENOMIC DNA]</scope>
    <source>
        <strain evidence="6 7">DSM 45765</strain>
    </source>
</reference>
<dbReference type="RefSeq" id="WP_132875033.1">
    <property type="nucleotide sequence ID" value="NZ_SLXQ01000001.1"/>
</dbReference>
<dbReference type="OrthoDB" id="4284283at2"/>
<dbReference type="PROSITE" id="PS00166">
    <property type="entry name" value="ENOYL_COA_HYDRATASE"/>
    <property type="match status" value="1"/>
</dbReference>
<comment type="catalytic activity">
    <reaction evidence="4">
        <text>a 4-saturated-(3S)-3-hydroxyacyl-CoA = a (3E)-enoyl-CoA + H2O</text>
        <dbReference type="Rhea" id="RHEA:20724"/>
        <dbReference type="ChEBI" id="CHEBI:15377"/>
        <dbReference type="ChEBI" id="CHEBI:58521"/>
        <dbReference type="ChEBI" id="CHEBI:137480"/>
        <dbReference type="EC" id="4.2.1.17"/>
    </reaction>
</comment>
<dbReference type="CDD" id="cd06558">
    <property type="entry name" value="crotonase-like"/>
    <property type="match status" value="1"/>
</dbReference>